<evidence type="ECO:0000313" key="2">
    <source>
        <dbReference type="EMBL" id="AUX48086.1"/>
    </source>
</evidence>
<dbReference type="OrthoDB" id="9775406at2"/>
<dbReference type="Gene3D" id="2.40.10.500">
    <property type="match status" value="1"/>
</dbReference>
<sequence>MHRIFTFALAGTVLLGASSPAHARRSALVEGARIHGTNGMNVGPDGRLYVASFLGNEIAVVNRRSGAIVNRLDGSDGIDGPDDLTFGPDGSLYWTSLIPGNVVRRSPSGEITQQHVASGVNPITFSDTGRLFVALDFFGDGLYELDPDLSDPPRHIASNLGFLNGMDWGPDGRLYGPIWTQGRVVSIDVDSCTGAVDPEVECDLQTVADGLLIPAAVKFDGLGRLHAVDQSGEVVRIDIATGEKELVAELPPGLDNLAFDAQDKLYVSSASDGFIVRIEPDGRVRTLLPGGLIMPGGVAVMTEGGAESVYVGDLASLRKFDGDTGAPLGVERSLLGVSDLHGPATVFADGSTLISTSWFASVVQIYDPATATVLDTYSDFVSPLNAVRLEGDLVVAELGAGPGAARVVRETGGGPVTLAPMTVPSGLAVSGGDLWAADWATGEVLQVVSGGAALSPPLVVADGLDQPEGMAVDLDGTLLVVESGRRRLLRVDPSTGDTSVVKKHLEVGLDAVSGTVPTYAMSSVAVGPSGTIYVSGDEGNVLYRF</sequence>
<evidence type="ECO:0000256" key="1">
    <source>
        <dbReference type="SAM" id="SignalP"/>
    </source>
</evidence>
<dbReference type="SUPFAM" id="SSF63829">
    <property type="entry name" value="Calcium-dependent phosphotriesterase"/>
    <property type="match status" value="1"/>
</dbReference>
<gene>
    <name evidence="2" type="ORF">SOCE26_096140</name>
</gene>
<dbReference type="SUPFAM" id="SSF75011">
    <property type="entry name" value="3-carboxy-cis,cis-mucoante lactonizing enzyme"/>
    <property type="match status" value="1"/>
</dbReference>
<dbReference type="Proteomes" id="UP000238348">
    <property type="component" value="Chromosome"/>
</dbReference>
<feature type="signal peptide" evidence="1">
    <location>
        <begin position="1"/>
        <end position="23"/>
    </location>
</feature>
<dbReference type="InterPro" id="IPR015943">
    <property type="entry name" value="WD40/YVTN_repeat-like_dom_sf"/>
</dbReference>
<accession>A0A2L0F923</accession>
<reference evidence="2 3" key="1">
    <citation type="submission" date="2015-09" db="EMBL/GenBank/DDBJ databases">
        <title>Sorangium comparison.</title>
        <authorList>
            <person name="Zaburannyi N."/>
            <person name="Bunk B."/>
            <person name="Overmann J."/>
            <person name="Mueller R."/>
        </authorList>
    </citation>
    <scope>NUCLEOTIDE SEQUENCE [LARGE SCALE GENOMIC DNA]</scope>
    <source>
        <strain evidence="2 3">So ce26</strain>
    </source>
</reference>
<evidence type="ECO:0000313" key="3">
    <source>
        <dbReference type="Proteomes" id="UP000238348"/>
    </source>
</evidence>
<dbReference type="EMBL" id="CP012673">
    <property type="protein sequence ID" value="AUX48086.1"/>
    <property type="molecule type" value="Genomic_DNA"/>
</dbReference>
<dbReference type="InterPro" id="IPR011042">
    <property type="entry name" value="6-blade_b-propeller_TolB-like"/>
</dbReference>
<proteinExistence type="predicted"/>
<organism evidence="2 3">
    <name type="scientific">Sorangium cellulosum</name>
    <name type="common">Polyangium cellulosum</name>
    <dbReference type="NCBI Taxonomy" id="56"/>
    <lineage>
        <taxon>Bacteria</taxon>
        <taxon>Pseudomonadati</taxon>
        <taxon>Myxococcota</taxon>
        <taxon>Polyangia</taxon>
        <taxon>Polyangiales</taxon>
        <taxon>Polyangiaceae</taxon>
        <taxon>Sorangium</taxon>
    </lineage>
</organism>
<dbReference type="InterPro" id="IPR051344">
    <property type="entry name" value="Vgb"/>
</dbReference>
<name>A0A2L0F923_SORCE</name>
<protein>
    <submittedName>
        <fullName evidence="2">Gluconolaconase</fullName>
    </submittedName>
</protein>
<dbReference type="AlphaFoldDB" id="A0A2L0F923"/>
<dbReference type="PANTHER" id="PTHR40274">
    <property type="entry name" value="VIRGINIAMYCIN B LYASE"/>
    <property type="match status" value="1"/>
</dbReference>
<dbReference type="Gene3D" id="2.120.10.30">
    <property type="entry name" value="TolB, C-terminal domain"/>
    <property type="match status" value="1"/>
</dbReference>
<dbReference type="RefSeq" id="WP_104985994.1">
    <property type="nucleotide sequence ID" value="NZ_CP012673.1"/>
</dbReference>
<keyword evidence="1" id="KW-0732">Signal</keyword>
<feature type="chain" id="PRO_5014739776" evidence="1">
    <location>
        <begin position="24"/>
        <end position="545"/>
    </location>
</feature>
<dbReference type="Gene3D" id="2.130.10.10">
    <property type="entry name" value="YVTN repeat-like/Quinoprotein amine dehydrogenase"/>
    <property type="match status" value="1"/>
</dbReference>
<dbReference type="PANTHER" id="PTHR40274:SF4">
    <property type="entry name" value="BLL1406 PROTEIN"/>
    <property type="match status" value="1"/>
</dbReference>